<evidence type="ECO:0000313" key="3">
    <source>
        <dbReference type="EMBL" id="CAH9086016.1"/>
    </source>
</evidence>
<evidence type="ECO:0000259" key="2">
    <source>
        <dbReference type="Pfam" id="PF07727"/>
    </source>
</evidence>
<sequence>MHSPASPSQTDTTSHNSPHHPITRQPSPPVTRSKNHIFKPNPKYALHTLISSGLPIAPTTYKQAAAIPEWRQAMLDEFQALKKNHTWSLVPSTSTQNIIGCKWVFRVKQNPDGSIARYKARLVAKGFHQRPGVDFTDTFSPVVKPATVRVILTLAISQNWHIHQLDVNNAFLQGTLTDRVYMQQPQGFTDPMLPDHVCLLHKALYGLRQAPRAWYCELRTFLLQSGFQNSKSDVSLFTFTAHGSILFLLVYVDDIIITANNAPVLRSFITRLATRFSLKDLGALSYFLGLEAIRTSHGLHLTQHKYIRDLLSRTHMQDASPVPTPLSPDAPLSLSDGSSPHDATEYRSVIGALQYLSFTRPDISFVVNKLSQYMHRPTTRHWEAIKRVLRYLKGTPHFGIFISAHTPLTLHAYADADWAGDIDTRHSTSAYVVFLGRNPISWSSKKQSTVARSSTEAEYRAIASASAELTWLRNLLHELRITLKQSPTIFCDNISATYVCVNPVLHSRMKHVAIDFHFVREQIAQGLLRVSHVHTKDQLADSLTKPLARSLFLSHRSKLGILPGPLSLAGA</sequence>
<dbReference type="InterPro" id="IPR043502">
    <property type="entry name" value="DNA/RNA_pol_sf"/>
</dbReference>
<feature type="compositionally biased region" description="Polar residues" evidence="1">
    <location>
        <begin position="1"/>
        <end position="16"/>
    </location>
</feature>
<evidence type="ECO:0000256" key="1">
    <source>
        <dbReference type="SAM" id="MobiDB-lite"/>
    </source>
</evidence>
<name>A0A9P0Z1P2_CUSEU</name>
<dbReference type="AlphaFoldDB" id="A0A9P0Z1P2"/>
<reference evidence="3" key="1">
    <citation type="submission" date="2022-07" db="EMBL/GenBank/DDBJ databases">
        <authorList>
            <person name="Macas J."/>
            <person name="Novak P."/>
            <person name="Neumann P."/>
        </authorList>
    </citation>
    <scope>NUCLEOTIDE SEQUENCE</scope>
</reference>
<dbReference type="Proteomes" id="UP001152484">
    <property type="component" value="Unassembled WGS sequence"/>
</dbReference>
<gene>
    <name evidence="3" type="ORF">CEURO_LOCUS9447</name>
</gene>
<evidence type="ECO:0000313" key="4">
    <source>
        <dbReference type="Proteomes" id="UP001152484"/>
    </source>
</evidence>
<feature type="domain" description="Reverse transcriptase Ty1/copia-type" evidence="2">
    <location>
        <begin position="84"/>
        <end position="326"/>
    </location>
</feature>
<dbReference type="SUPFAM" id="SSF56672">
    <property type="entry name" value="DNA/RNA polymerases"/>
    <property type="match status" value="1"/>
</dbReference>
<dbReference type="OrthoDB" id="414945at2759"/>
<dbReference type="PANTHER" id="PTHR11439:SF455">
    <property type="entry name" value="RLK (RECEPTOR-LIKE PROTEIN KINASE) 8, PUTATIVE-RELATED"/>
    <property type="match status" value="1"/>
</dbReference>
<feature type="region of interest" description="Disordered" evidence="1">
    <location>
        <begin position="1"/>
        <end position="37"/>
    </location>
</feature>
<accession>A0A9P0Z1P2</accession>
<feature type="region of interest" description="Disordered" evidence="1">
    <location>
        <begin position="318"/>
        <end position="339"/>
    </location>
</feature>
<dbReference type="EMBL" id="CAMAPE010000019">
    <property type="protein sequence ID" value="CAH9086016.1"/>
    <property type="molecule type" value="Genomic_DNA"/>
</dbReference>
<dbReference type="InterPro" id="IPR013103">
    <property type="entry name" value="RVT_2"/>
</dbReference>
<dbReference type="CDD" id="cd09272">
    <property type="entry name" value="RNase_HI_RT_Ty1"/>
    <property type="match status" value="1"/>
</dbReference>
<comment type="caution">
    <text evidence="3">The sequence shown here is derived from an EMBL/GenBank/DDBJ whole genome shotgun (WGS) entry which is preliminary data.</text>
</comment>
<dbReference type="Pfam" id="PF07727">
    <property type="entry name" value="RVT_2"/>
    <property type="match status" value="1"/>
</dbReference>
<organism evidence="3 4">
    <name type="scientific">Cuscuta europaea</name>
    <name type="common">European dodder</name>
    <dbReference type="NCBI Taxonomy" id="41803"/>
    <lineage>
        <taxon>Eukaryota</taxon>
        <taxon>Viridiplantae</taxon>
        <taxon>Streptophyta</taxon>
        <taxon>Embryophyta</taxon>
        <taxon>Tracheophyta</taxon>
        <taxon>Spermatophyta</taxon>
        <taxon>Magnoliopsida</taxon>
        <taxon>eudicotyledons</taxon>
        <taxon>Gunneridae</taxon>
        <taxon>Pentapetalae</taxon>
        <taxon>asterids</taxon>
        <taxon>lamiids</taxon>
        <taxon>Solanales</taxon>
        <taxon>Convolvulaceae</taxon>
        <taxon>Cuscuteae</taxon>
        <taxon>Cuscuta</taxon>
        <taxon>Cuscuta subgen. Cuscuta</taxon>
    </lineage>
</organism>
<protein>
    <recommendedName>
        <fullName evidence="2">Reverse transcriptase Ty1/copia-type domain-containing protein</fullName>
    </recommendedName>
</protein>
<proteinExistence type="predicted"/>
<keyword evidence="4" id="KW-1185">Reference proteome</keyword>
<dbReference type="PANTHER" id="PTHR11439">
    <property type="entry name" value="GAG-POL-RELATED RETROTRANSPOSON"/>
    <property type="match status" value="1"/>
</dbReference>